<protein>
    <submittedName>
        <fullName evidence="1">Uncharacterized protein</fullName>
    </submittedName>
</protein>
<dbReference type="EMBL" id="MHLL01000022">
    <property type="protein sequence ID" value="OGZ09262.1"/>
    <property type="molecule type" value="Genomic_DNA"/>
</dbReference>
<comment type="caution">
    <text evidence="1">The sequence shown here is derived from an EMBL/GenBank/DDBJ whole genome shotgun (WGS) entry which is preliminary data.</text>
</comment>
<accession>A0A1G2D722</accession>
<reference evidence="1 2" key="1">
    <citation type="journal article" date="2016" name="Nat. Commun.">
        <title>Thousands of microbial genomes shed light on interconnected biogeochemical processes in an aquifer system.</title>
        <authorList>
            <person name="Anantharaman K."/>
            <person name="Brown C.T."/>
            <person name="Hug L.A."/>
            <person name="Sharon I."/>
            <person name="Castelle C.J."/>
            <person name="Probst A.J."/>
            <person name="Thomas B.C."/>
            <person name="Singh A."/>
            <person name="Wilkins M.J."/>
            <person name="Karaoz U."/>
            <person name="Brodie E.L."/>
            <person name="Williams K.H."/>
            <person name="Hubbard S.S."/>
            <person name="Banfield J.F."/>
        </authorList>
    </citation>
    <scope>NUCLEOTIDE SEQUENCE [LARGE SCALE GENOMIC DNA]</scope>
</reference>
<evidence type="ECO:0000313" key="2">
    <source>
        <dbReference type="Proteomes" id="UP000177996"/>
    </source>
</evidence>
<dbReference type="AlphaFoldDB" id="A0A1G2D722"/>
<sequence length="120" mass="13422">MSILLTIWLLSLLVLLGLVFYARSRRSALTLPRESSAGDFGDFLMNESRAVGEEFWRGAARLRPHGERVIVESGVLIKKGHNMLIEKAFGRIAAPKGKASSFFLKRIAEHKDALRGKIEE</sequence>
<evidence type="ECO:0000313" key="1">
    <source>
        <dbReference type="EMBL" id="OGZ09262.1"/>
    </source>
</evidence>
<organism evidence="1 2">
    <name type="scientific">Candidatus Lloydbacteria bacterium RIFCSPHIGHO2_02_FULL_50_13</name>
    <dbReference type="NCBI Taxonomy" id="1798661"/>
    <lineage>
        <taxon>Bacteria</taxon>
        <taxon>Candidatus Lloydiibacteriota</taxon>
    </lineage>
</organism>
<dbReference type="Proteomes" id="UP000177996">
    <property type="component" value="Unassembled WGS sequence"/>
</dbReference>
<gene>
    <name evidence="1" type="ORF">A3D65_05865</name>
</gene>
<proteinExistence type="predicted"/>
<name>A0A1G2D722_9BACT</name>